<protein>
    <submittedName>
        <fullName evidence="1">Uncharacterized protein</fullName>
    </submittedName>
</protein>
<accession>A0ACC0NDK6</accession>
<evidence type="ECO:0000313" key="2">
    <source>
        <dbReference type="Proteomes" id="UP001062846"/>
    </source>
</evidence>
<reference evidence="1" key="1">
    <citation type="submission" date="2022-02" db="EMBL/GenBank/DDBJ databases">
        <title>Plant Genome Project.</title>
        <authorList>
            <person name="Zhang R.-G."/>
        </authorList>
    </citation>
    <scope>NUCLEOTIDE SEQUENCE</scope>
    <source>
        <strain evidence="1">AT1</strain>
    </source>
</reference>
<comment type="caution">
    <text evidence="1">The sequence shown here is derived from an EMBL/GenBank/DDBJ whole genome shotgun (WGS) entry which is preliminary data.</text>
</comment>
<sequence length="497" mass="57385">MRVLTNGEVVERSIDEYGGLPIQVPPPVHPTPVDLPNNSRFRRFRLPSEMEEGDDPRHSRLSVMDAWLADFKERTREDLPVNLMRGYRGVMSRNSFRMWPRTGSDPPLATVSPLEDQRLLPRLDYTLAIYDRRGKRQFVEPLLQYDASEDVYFKLDWNQSSFEGEAGDLLNWPNMFVKRNKLEAKCHKYLLRVPKARSAQMMAGRRPNRLHNDVCDRLQVEINAMSKRLICQGLIVNKVREAERDGFDPRESIRGIKRDPQYASDPELCFVMGTTLSLFWSLQPANYLDQKEKLIKYIDLSTTSLFCFQWLVHFSGQYLRAQVLDEEVRLCKERENDVMAYGVVFLVFWLWNHSSGSGKFWNYRKFQNSSCPPTVVAHKIFNEIRQRLLSISNLPSGQHAGQLASIKVATRFPRVIDHYSTSDPHTCMWSHDKTAHPHWSPITSKYPGSIGRCRSTPLAAAALGAAVHQLPKFVVVSMSLFVQPCCYYAYFHVSFVC</sequence>
<proteinExistence type="predicted"/>
<gene>
    <name evidence="1" type="ORF">RHMOL_Rhmol06G0164600</name>
</gene>
<keyword evidence="2" id="KW-1185">Reference proteome</keyword>
<dbReference type="EMBL" id="CM046393">
    <property type="protein sequence ID" value="KAI8551174.1"/>
    <property type="molecule type" value="Genomic_DNA"/>
</dbReference>
<organism evidence="1 2">
    <name type="scientific">Rhododendron molle</name>
    <name type="common">Chinese azalea</name>
    <name type="synonym">Azalea mollis</name>
    <dbReference type="NCBI Taxonomy" id="49168"/>
    <lineage>
        <taxon>Eukaryota</taxon>
        <taxon>Viridiplantae</taxon>
        <taxon>Streptophyta</taxon>
        <taxon>Embryophyta</taxon>
        <taxon>Tracheophyta</taxon>
        <taxon>Spermatophyta</taxon>
        <taxon>Magnoliopsida</taxon>
        <taxon>eudicotyledons</taxon>
        <taxon>Gunneridae</taxon>
        <taxon>Pentapetalae</taxon>
        <taxon>asterids</taxon>
        <taxon>Ericales</taxon>
        <taxon>Ericaceae</taxon>
        <taxon>Ericoideae</taxon>
        <taxon>Rhodoreae</taxon>
        <taxon>Rhododendron</taxon>
    </lineage>
</organism>
<dbReference type="Proteomes" id="UP001062846">
    <property type="component" value="Chromosome 6"/>
</dbReference>
<evidence type="ECO:0000313" key="1">
    <source>
        <dbReference type="EMBL" id="KAI8551174.1"/>
    </source>
</evidence>
<name>A0ACC0NDK6_RHOML</name>